<dbReference type="STRING" id="1314777.A0A164TWP9"/>
<name>A0A164TWP9_9AGAM</name>
<protein>
    <recommendedName>
        <fullName evidence="2">T6SS Phospholipase effector Tle1-like catalytic domain-containing protein</fullName>
    </recommendedName>
</protein>
<evidence type="ECO:0000313" key="4">
    <source>
        <dbReference type="Proteomes" id="UP000076722"/>
    </source>
</evidence>
<dbReference type="PANTHER" id="PTHR33840:SF2">
    <property type="entry name" value="TLE1 PHOSPHOLIPASE DOMAIN-CONTAINING PROTEIN"/>
    <property type="match status" value="1"/>
</dbReference>
<keyword evidence="4" id="KW-1185">Reference proteome</keyword>
<evidence type="ECO:0000313" key="3">
    <source>
        <dbReference type="EMBL" id="KZS92703.1"/>
    </source>
</evidence>
<dbReference type="AlphaFoldDB" id="A0A164TWP9"/>
<proteinExistence type="predicted"/>
<feature type="compositionally biased region" description="Pro residues" evidence="1">
    <location>
        <begin position="22"/>
        <end position="35"/>
    </location>
</feature>
<dbReference type="InterPro" id="IPR029058">
    <property type="entry name" value="AB_hydrolase_fold"/>
</dbReference>
<dbReference type="OrthoDB" id="3162439at2759"/>
<evidence type="ECO:0000259" key="2">
    <source>
        <dbReference type="Pfam" id="PF09994"/>
    </source>
</evidence>
<sequence length="568" mass="64105">MSSGYQRLSDVDSQSATKPVANPTPAPPPASPPADPANGSSGTQTTNSTGFPLNQSIGSGKDTVLVGNPIIPPTIPVDTTCWPPITVKRQRTLVLCFDGTGDQFDEDNSNIIKFFQCLKKNDPTRQMVYYQSGIGTYGDPNITGAIRRYIATKLDEAIAWYLHAHVQEGYKFLMEHYVKGDRICLIGFSRGAYTARALAGMVQRVGLLPQSNTQQVPFAWKFYKDQSPKGDSRASEFKAAFSNNVRIDFVGVFDTVASVGIIPRELPFTDGNRAIRVFRHALSLDERRVRFQPNHFHNPPRKTLPDDRKIKKHQLTGTLSQSDAVEGKSVNINAKNTTWNETDHMEVWFAGSHSDVGGGNVKNEVTINLAMVPLRWLIHETIVTQTGILFDLAQLSLIGLSPQNLPVVPHNDDPPIFNLPLPPVINPTPIPKDELKDAVEQRFDQLKLKPIWWLLEILPMKNRVLNEDGRFVIEKPYWRWNLGKGRRIPILKNPLYPVLVHRAVKYRYENFEYVDAYKEDSEKRKKGKYLPNAYWVDSKGKEHALRFEKENLPPSFQWVGLDEHSGET</sequence>
<organism evidence="3 4">
    <name type="scientific">Sistotremastrum niveocremeum HHB9708</name>
    <dbReference type="NCBI Taxonomy" id="1314777"/>
    <lineage>
        <taxon>Eukaryota</taxon>
        <taxon>Fungi</taxon>
        <taxon>Dikarya</taxon>
        <taxon>Basidiomycota</taxon>
        <taxon>Agaricomycotina</taxon>
        <taxon>Agaricomycetes</taxon>
        <taxon>Sistotremastrales</taxon>
        <taxon>Sistotremastraceae</taxon>
        <taxon>Sertulicium</taxon>
        <taxon>Sertulicium niveocremeum</taxon>
    </lineage>
</organism>
<reference evidence="3 4" key="1">
    <citation type="journal article" date="2016" name="Mol. Biol. Evol.">
        <title>Comparative Genomics of Early-Diverging Mushroom-Forming Fungi Provides Insights into the Origins of Lignocellulose Decay Capabilities.</title>
        <authorList>
            <person name="Nagy L.G."/>
            <person name="Riley R."/>
            <person name="Tritt A."/>
            <person name="Adam C."/>
            <person name="Daum C."/>
            <person name="Floudas D."/>
            <person name="Sun H."/>
            <person name="Yadav J.S."/>
            <person name="Pangilinan J."/>
            <person name="Larsson K.H."/>
            <person name="Matsuura K."/>
            <person name="Barry K."/>
            <person name="Labutti K."/>
            <person name="Kuo R."/>
            <person name="Ohm R.A."/>
            <person name="Bhattacharya S.S."/>
            <person name="Shirouzu T."/>
            <person name="Yoshinaga Y."/>
            <person name="Martin F.M."/>
            <person name="Grigoriev I.V."/>
            <person name="Hibbett D.S."/>
        </authorList>
    </citation>
    <scope>NUCLEOTIDE SEQUENCE [LARGE SCALE GENOMIC DNA]</scope>
    <source>
        <strain evidence="3 4">HHB9708</strain>
    </source>
</reference>
<feature type="compositionally biased region" description="Polar residues" evidence="1">
    <location>
        <begin position="1"/>
        <end position="17"/>
    </location>
</feature>
<dbReference type="InterPro" id="IPR018712">
    <property type="entry name" value="Tle1-like_cat"/>
</dbReference>
<dbReference type="SUPFAM" id="SSF53474">
    <property type="entry name" value="alpha/beta-Hydrolases"/>
    <property type="match status" value="1"/>
</dbReference>
<feature type="region of interest" description="Disordered" evidence="1">
    <location>
        <begin position="1"/>
        <end position="56"/>
    </location>
</feature>
<feature type="compositionally biased region" description="Low complexity" evidence="1">
    <location>
        <begin position="36"/>
        <end position="50"/>
    </location>
</feature>
<dbReference type="EMBL" id="KV419409">
    <property type="protein sequence ID" value="KZS92703.1"/>
    <property type="molecule type" value="Genomic_DNA"/>
</dbReference>
<evidence type="ECO:0000256" key="1">
    <source>
        <dbReference type="SAM" id="MobiDB-lite"/>
    </source>
</evidence>
<dbReference type="Pfam" id="PF09994">
    <property type="entry name" value="T6SS_Tle1-like_cat"/>
    <property type="match status" value="1"/>
</dbReference>
<feature type="domain" description="T6SS Phospholipase effector Tle1-like catalytic" evidence="2">
    <location>
        <begin position="91"/>
        <end position="380"/>
    </location>
</feature>
<accession>A0A164TWP9</accession>
<gene>
    <name evidence="3" type="ORF">SISNIDRAFT_455301</name>
</gene>
<dbReference type="PANTHER" id="PTHR33840">
    <property type="match status" value="1"/>
</dbReference>
<dbReference type="Proteomes" id="UP000076722">
    <property type="component" value="Unassembled WGS sequence"/>
</dbReference>